<organism evidence="2 3">
    <name type="scientific">Pseudomonas savastanoi pv. phaseolicola</name>
    <name type="common">Pseudomonas syringae pv. phaseolicola</name>
    <dbReference type="NCBI Taxonomy" id="319"/>
    <lineage>
        <taxon>Bacteria</taxon>
        <taxon>Pseudomonadati</taxon>
        <taxon>Pseudomonadota</taxon>
        <taxon>Gammaproteobacteria</taxon>
        <taxon>Pseudomonadales</taxon>
        <taxon>Pseudomonadaceae</taxon>
        <taxon>Pseudomonas</taxon>
    </lineage>
</organism>
<dbReference type="AlphaFoldDB" id="A0A7Z6Y932"/>
<gene>
    <name evidence="2" type="ORF">ALP21_200348</name>
</gene>
<accession>A0A7Z6Y932</accession>
<dbReference type="PANTHER" id="PTHR41773:SF1">
    <property type="entry name" value="RELA_SPOT DOMAIN-CONTAINING PROTEIN"/>
    <property type="match status" value="1"/>
</dbReference>
<dbReference type="Gene3D" id="3.30.460.10">
    <property type="entry name" value="Beta Polymerase, domain 2"/>
    <property type="match status" value="1"/>
</dbReference>
<sequence length="267" mass="29775">MQKLSNELRAQFVIDETKSSDKRKELRLDQFGYISVHLVGKIDERRSNLVEWSQYKGLNFEIQVRTVLQHAWASISHALEYKSIVATPDQFRRQLTRIAGLLELSDEQFSELRAKKSSLEVEVQSSISNNDFNVTINAVSLVQYLESSKSASAVGSAVRNASLVVAGIHGSEHLSVVCESLDIKSLVKLDEILTSFVEKADVYFDRFASLSTSGGQSRNKIIGDLEHWCAVAVIASVVRNEKSEVSNLSKEIGWDNSYMEKVTSANA</sequence>
<evidence type="ECO:0000259" key="1">
    <source>
        <dbReference type="Pfam" id="PF04607"/>
    </source>
</evidence>
<dbReference type="Proteomes" id="UP000267078">
    <property type="component" value="Unassembled WGS sequence"/>
</dbReference>
<dbReference type="Pfam" id="PF04607">
    <property type="entry name" value="RelA_SpoT"/>
    <property type="match status" value="1"/>
</dbReference>
<dbReference type="EMBL" id="RBUI01000053">
    <property type="protein sequence ID" value="RMU90097.1"/>
    <property type="molecule type" value="Genomic_DNA"/>
</dbReference>
<feature type="domain" description="RelA/SpoT" evidence="1">
    <location>
        <begin position="11"/>
        <end position="83"/>
    </location>
</feature>
<comment type="caution">
    <text evidence="2">The sequence shown here is derived from an EMBL/GenBank/DDBJ whole genome shotgun (WGS) entry which is preliminary data.</text>
</comment>
<dbReference type="SUPFAM" id="SSF81301">
    <property type="entry name" value="Nucleotidyltransferase"/>
    <property type="match status" value="1"/>
</dbReference>
<dbReference type="PANTHER" id="PTHR41773">
    <property type="entry name" value="GTP PYROPHOSPHATASE-RELATED"/>
    <property type="match status" value="1"/>
</dbReference>
<dbReference type="InterPro" id="IPR007685">
    <property type="entry name" value="RelA_SpoT"/>
</dbReference>
<reference evidence="2 3" key="1">
    <citation type="submission" date="2018-08" db="EMBL/GenBank/DDBJ databases">
        <title>Recombination of ecologically and evolutionarily significant loci maintains genetic cohesion in the Pseudomonas syringae species complex.</title>
        <authorList>
            <person name="Dillon M."/>
            <person name="Thakur S."/>
            <person name="Almeida R.N.D."/>
            <person name="Weir B.S."/>
            <person name="Guttman D.S."/>
        </authorList>
    </citation>
    <scope>NUCLEOTIDE SEQUENCE [LARGE SCALE GENOMIC DNA]</scope>
    <source>
        <strain evidence="2 3">1449B</strain>
    </source>
</reference>
<dbReference type="GO" id="GO:0015969">
    <property type="term" value="P:guanosine tetraphosphate metabolic process"/>
    <property type="evidence" value="ECO:0007669"/>
    <property type="project" value="InterPro"/>
</dbReference>
<proteinExistence type="predicted"/>
<protein>
    <recommendedName>
        <fullName evidence="1">RelA/SpoT domain-containing protein</fullName>
    </recommendedName>
</protein>
<evidence type="ECO:0000313" key="2">
    <source>
        <dbReference type="EMBL" id="RMU90097.1"/>
    </source>
</evidence>
<dbReference type="InterPro" id="IPR043519">
    <property type="entry name" value="NT_sf"/>
</dbReference>
<name>A0A7Z6Y932_PSESH</name>
<dbReference type="Gene3D" id="1.10.287.860">
    <property type="entry name" value="Nucleotidyltransferase"/>
    <property type="match status" value="1"/>
</dbReference>
<evidence type="ECO:0000313" key="3">
    <source>
        <dbReference type="Proteomes" id="UP000267078"/>
    </source>
</evidence>